<keyword evidence="3" id="KW-0597">Phosphoprotein</keyword>
<evidence type="ECO:0000256" key="6">
    <source>
        <dbReference type="ARBA" id="ARBA00022777"/>
    </source>
</evidence>
<name>A0A8J7U457_9BACT</name>
<evidence type="ECO:0000256" key="9">
    <source>
        <dbReference type="SAM" id="Coils"/>
    </source>
</evidence>
<dbReference type="Pfam" id="PF02518">
    <property type="entry name" value="HATPase_c"/>
    <property type="match status" value="1"/>
</dbReference>
<keyword evidence="7" id="KW-0067">ATP-binding</keyword>
<feature type="transmembrane region" description="Helical" evidence="10">
    <location>
        <begin position="16"/>
        <end position="35"/>
    </location>
</feature>
<feature type="domain" description="Histidine kinase/HSP90-like ATPase" evidence="11">
    <location>
        <begin position="311"/>
        <end position="401"/>
    </location>
</feature>
<comment type="catalytic activity">
    <reaction evidence="1">
        <text>ATP + protein L-histidine = ADP + protein N-phospho-L-histidine.</text>
        <dbReference type="EC" id="2.7.13.3"/>
    </reaction>
</comment>
<dbReference type="SUPFAM" id="SSF55874">
    <property type="entry name" value="ATPase domain of HSP90 chaperone/DNA topoisomerase II/histidine kinase"/>
    <property type="match status" value="1"/>
</dbReference>
<dbReference type="Pfam" id="PF07730">
    <property type="entry name" value="HisKA_3"/>
    <property type="match status" value="1"/>
</dbReference>
<dbReference type="EMBL" id="JAFREP010000016">
    <property type="protein sequence ID" value="MBO1320282.1"/>
    <property type="molecule type" value="Genomic_DNA"/>
</dbReference>
<dbReference type="Gene3D" id="1.20.5.1930">
    <property type="match status" value="1"/>
</dbReference>
<dbReference type="AlphaFoldDB" id="A0A8J7U457"/>
<keyword evidence="9" id="KW-0175">Coiled coil</keyword>
<dbReference type="SMART" id="SM00387">
    <property type="entry name" value="HATPase_c"/>
    <property type="match status" value="1"/>
</dbReference>
<comment type="caution">
    <text evidence="12">The sequence shown here is derived from an EMBL/GenBank/DDBJ whole genome shotgun (WGS) entry which is preliminary data.</text>
</comment>
<keyword evidence="6 12" id="KW-0418">Kinase</keyword>
<evidence type="ECO:0000256" key="8">
    <source>
        <dbReference type="ARBA" id="ARBA00023012"/>
    </source>
</evidence>
<keyword evidence="4" id="KW-0808">Transferase</keyword>
<keyword evidence="8" id="KW-0902">Two-component regulatory system</keyword>
<dbReference type="InterPro" id="IPR050482">
    <property type="entry name" value="Sensor_HK_TwoCompSys"/>
</dbReference>
<keyword evidence="10" id="KW-1133">Transmembrane helix</keyword>
<sequence length="409" mass="45239">MSELLGMDRLPRRMDGAGLIGLVTVVVCVLLTSYWENNHGPAEFFLFALLVVTLAVFVQLSHIWMGLFRDERLGLVVLYLVQVILSMKATHIEFLGDDAGMIWVLNMPLIVFICMFRLPLWLTILAVAGLFGSFMFAHLTARGLVRTQRMLVELLPLYIFMTAFAKAVARETRLRHEKEQLAEQLEAANQRLRAYAVEAEAWAAMRERNRLARDIHDSLGHYLTAVNMQAAAAAAVLPTKPEQSAAMLSQIQDMAKRGLREVRGSVAGLREDPVTGKSPTEFLTELAEITRRQGVVVNLSIQEGIHVLPPVLNQVVYRAAQESLTNVRKYADADTVWLELRADAATLTFTCRDNGRGAETLSGGFGLTGLRERAKMVGGEVQFATAPGQGFTVTLCCPLAETERQGEAP</sequence>
<evidence type="ECO:0000256" key="4">
    <source>
        <dbReference type="ARBA" id="ARBA00022679"/>
    </source>
</evidence>
<evidence type="ECO:0000256" key="3">
    <source>
        <dbReference type="ARBA" id="ARBA00022553"/>
    </source>
</evidence>
<dbReference type="InterPro" id="IPR003594">
    <property type="entry name" value="HATPase_dom"/>
</dbReference>
<dbReference type="Gene3D" id="3.30.565.10">
    <property type="entry name" value="Histidine kinase-like ATPase, C-terminal domain"/>
    <property type="match status" value="1"/>
</dbReference>
<dbReference type="GO" id="GO:0016020">
    <property type="term" value="C:membrane"/>
    <property type="evidence" value="ECO:0007669"/>
    <property type="project" value="InterPro"/>
</dbReference>
<evidence type="ECO:0000256" key="5">
    <source>
        <dbReference type="ARBA" id="ARBA00022741"/>
    </source>
</evidence>
<evidence type="ECO:0000313" key="13">
    <source>
        <dbReference type="Proteomes" id="UP000664417"/>
    </source>
</evidence>
<evidence type="ECO:0000256" key="1">
    <source>
        <dbReference type="ARBA" id="ARBA00000085"/>
    </source>
</evidence>
<keyword evidence="5" id="KW-0547">Nucleotide-binding</keyword>
<evidence type="ECO:0000256" key="10">
    <source>
        <dbReference type="SAM" id="Phobius"/>
    </source>
</evidence>
<dbReference type="RefSeq" id="WP_207860236.1">
    <property type="nucleotide sequence ID" value="NZ_JAFREP010000016.1"/>
</dbReference>
<evidence type="ECO:0000256" key="2">
    <source>
        <dbReference type="ARBA" id="ARBA00012438"/>
    </source>
</evidence>
<organism evidence="12 13">
    <name type="scientific">Acanthopleuribacter pedis</name>
    <dbReference type="NCBI Taxonomy" id="442870"/>
    <lineage>
        <taxon>Bacteria</taxon>
        <taxon>Pseudomonadati</taxon>
        <taxon>Acidobacteriota</taxon>
        <taxon>Holophagae</taxon>
        <taxon>Acanthopleuribacterales</taxon>
        <taxon>Acanthopleuribacteraceae</taxon>
        <taxon>Acanthopleuribacter</taxon>
    </lineage>
</organism>
<proteinExistence type="predicted"/>
<gene>
    <name evidence="12" type="ORF">J3U88_17535</name>
</gene>
<reference evidence="12" key="1">
    <citation type="submission" date="2021-03" db="EMBL/GenBank/DDBJ databases">
        <authorList>
            <person name="Wang G."/>
        </authorList>
    </citation>
    <scope>NUCLEOTIDE SEQUENCE</scope>
    <source>
        <strain evidence="12">KCTC 12899</strain>
    </source>
</reference>
<feature type="transmembrane region" description="Helical" evidence="10">
    <location>
        <begin position="41"/>
        <end position="60"/>
    </location>
</feature>
<evidence type="ECO:0000259" key="11">
    <source>
        <dbReference type="SMART" id="SM00387"/>
    </source>
</evidence>
<feature type="transmembrane region" description="Helical" evidence="10">
    <location>
        <begin position="72"/>
        <end position="89"/>
    </location>
</feature>
<feature type="transmembrane region" description="Helical" evidence="10">
    <location>
        <begin position="109"/>
        <end position="139"/>
    </location>
</feature>
<accession>A0A8J7U457</accession>
<keyword evidence="10" id="KW-0472">Membrane</keyword>
<dbReference type="GO" id="GO:0046983">
    <property type="term" value="F:protein dimerization activity"/>
    <property type="evidence" value="ECO:0007669"/>
    <property type="project" value="InterPro"/>
</dbReference>
<dbReference type="PANTHER" id="PTHR24421:SF10">
    <property type="entry name" value="NITRATE_NITRITE SENSOR PROTEIN NARQ"/>
    <property type="match status" value="1"/>
</dbReference>
<dbReference type="InterPro" id="IPR036890">
    <property type="entry name" value="HATPase_C_sf"/>
</dbReference>
<dbReference type="GO" id="GO:0005524">
    <property type="term" value="F:ATP binding"/>
    <property type="evidence" value="ECO:0007669"/>
    <property type="project" value="UniProtKB-KW"/>
</dbReference>
<keyword evidence="13" id="KW-1185">Reference proteome</keyword>
<dbReference type="CDD" id="cd16917">
    <property type="entry name" value="HATPase_UhpB-NarQ-NarX-like"/>
    <property type="match status" value="1"/>
</dbReference>
<dbReference type="Proteomes" id="UP000664417">
    <property type="component" value="Unassembled WGS sequence"/>
</dbReference>
<evidence type="ECO:0000313" key="12">
    <source>
        <dbReference type="EMBL" id="MBO1320282.1"/>
    </source>
</evidence>
<evidence type="ECO:0000256" key="7">
    <source>
        <dbReference type="ARBA" id="ARBA00022840"/>
    </source>
</evidence>
<protein>
    <recommendedName>
        <fullName evidence="2">histidine kinase</fullName>
        <ecNumber evidence="2">2.7.13.3</ecNumber>
    </recommendedName>
</protein>
<dbReference type="InterPro" id="IPR011712">
    <property type="entry name" value="Sig_transdc_His_kin_sub3_dim/P"/>
</dbReference>
<keyword evidence="10" id="KW-0812">Transmembrane</keyword>
<dbReference type="EC" id="2.7.13.3" evidence="2"/>
<feature type="coiled-coil region" evidence="9">
    <location>
        <begin position="168"/>
        <end position="198"/>
    </location>
</feature>
<dbReference type="GO" id="GO:0000155">
    <property type="term" value="F:phosphorelay sensor kinase activity"/>
    <property type="evidence" value="ECO:0007669"/>
    <property type="project" value="InterPro"/>
</dbReference>
<dbReference type="PANTHER" id="PTHR24421">
    <property type="entry name" value="NITRATE/NITRITE SENSOR PROTEIN NARX-RELATED"/>
    <property type="match status" value="1"/>
</dbReference>